<dbReference type="PANTHER" id="PTHR45527:SF1">
    <property type="entry name" value="FATTY ACID SYNTHASE"/>
    <property type="match status" value="1"/>
</dbReference>
<dbReference type="SMART" id="SM00923">
    <property type="entry name" value="MbtH"/>
    <property type="match status" value="1"/>
</dbReference>
<dbReference type="AlphaFoldDB" id="A0A1I1KJ82"/>
<evidence type="ECO:0000256" key="2">
    <source>
        <dbReference type="ARBA" id="ARBA00022553"/>
    </source>
</evidence>
<keyword evidence="1" id="KW-0596">Phosphopantetheine</keyword>
<dbReference type="FunFam" id="2.30.38.10:FF:000001">
    <property type="entry name" value="Non-ribosomal peptide synthetase PvdI"/>
    <property type="match status" value="1"/>
</dbReference>
<gene>
    <name evidence="5" type="ORF">SAMN05421773_104168</name>
</gene>
<dbReference type="GO" id="GO:0047527">
    <property type="term" value="F:2,3-dihydroxybenzoate-serine ligase activity"/>
    <property type="evidence" value="ECO:0007669"/>
    <property type="project" value="TreeGrafter"/>
</dbReference>
<dbReference type="Pfam" id="PF00501">
    <property type="entry name" value="AMP-binding"/>
    <property type="match status" value="1"/>
</dbReference>
<feature type="region of interest" description="Disordered" evidence="3">
    <location>
        <begin position="720"/>
        <end position="782"/>
    </location>
</feature>
<dbReference type="Proteomes" id="UP000199207">
    <property type="component" value="Unassembled WGS sequence"/>
</dbReference>
<keyword evidence="6" id="KW-1185">Reference proteome</keyword>
<evidence type="ECO:0000313" key="5">
    <source>
        <dbReference type="EMBL" id="SFC58193.1"/>
    </source>
</evidence>
<dbReference type="OrthoDB" id="2472181at2"/>
<dbReference type="SUPFAM" id="SSF56801">
    <property type="entry name" value="Acetyl-CoA synthetase-like"/>
    <property type="match status" value="1"/>
</dbReference>
<feature type="domain" description="MbtH-like" evidence="4">
    <location>
        <begin position="772"/>
        <end position="826"/>
    </location>
</feature>
<dbReference type="Gene3D" id="3.90.820.10">
    <property type="entry name" value="Structural Genomics, Unknown Function 30-nov-00 1gh9 Mol_id"/>
    <property type="match status" value="1"/>
</dbReference>
<name>A0A1I1KJ82_9ACTN</name>
<dbReference type="GO" id="GO:0005829">
    <property type="term" value="C:cytosol"/>
    <property type="evidence" value="ECO:0007669"/>
    <property type="project" value="TreeGrafter"/>
</dbReference>
<evidence type="ECO:0000313" key="6">
    <source>
        <dbReference type="Proteomes" id="UP000199207"/>
    </source>
</evidence>
<dbReference type="PROSITE" id="PS00455">
    <property type="entry name" value="AMP_BINDING"/>
    <property type="match status" value="1"/>
</dbReference>
<evidence type="ECO:0000259" key="4">
    <source>
        <dbReference type="SMART" id="SM00923"/>
    </source>
</evidence>
<dbReference type="InterPro" id="IPR025110">
    <property type="entry name" value="AMP-bd_C"/>
</dbReference>
<organism evidence="5 6">
    <name type="scientific">Streptomyces aidingensis</name>
    <dbReference type="NCBI Taxonomy" id="910347"/>
    <lineage>
        <taxon>Bacteria</taxon>
        <taxon>Bacillati</taxon>
        <taxon>Actinomycetota</taxon>
        <taxon>Actinomycetes</taxon>
        <taxon>Kitasatosporales</taxon>
        <taxon>Streptomycetaceae</taxon>
        <taxon>Streptomyces</taxon>
    </lineage>
</organism>
<keyword evidence="2" id="KW-0597">Phosphoprotein</keyword>
<feature type="compositionally biased region" description="Low complexity" evidence="3">
    <location>
        <begin position="92"/>
        <end position="115"/>
    </location>
</feature>
<dbReference type="GO" id="GO:0031177">
    <property type="term" value="F:phosphopantetheine binding"/>
    <property type="evidence" value="ECO:0007669"/>
    <property type="project" value="TreeGrafter"/>
</dbReference>
<dbReference type="Gene3D" id="3.40.50.12780">
    <property type="entry name" value="N-terminal domain of ligase-like"/>
    <property type="match status" value="1"/>
</dbReference>
<evidence type="ECO:0000256" key="3">
    <source>
        <dbReference type="SAM" id="MobiDB-lite"/>
    </source>
</evidence>
<sequence length="842" mass="88753">MTGDGMMSLPTAWRPGHTADAADAADAHVRYQAVVETDPGTEPAVLLAVHVKVLGMLSEDRRFRTAVRLDDGRESELRVDLRRVRTWRELTAALTPPAGGPAPEAGEATPGSPDSPDTPDTPDSPDTVLFDTAAATDPGPSGRYGLVVTARKGDRLRLSADGRVLSRTAFDRLTELYRCALRTAAADPDGDVRAACLPDAERRAVLERWSSGGSAERGPGTVLDLFQEQARRSPDAPAVRCPGTVIGYRELDERSDRVAALLAARGAGPELPVGVSLRSGPDLLPALLGVWKTGAPYLPLDVSLPAARLHTMAASARCRQVLTDAAHLPLWEGVAGVETLVPDAAPPAGRPPAGGPAVRPGPGSPAYVMYTSGSTGRPKGVLVHHAGLVNYIWWTAENYASRGTGGSPFFTSIGFDLGVPSLFTPLVTGQTVDLLPDPLDPADLGALLAAGSPYSFVKCTPGHLNMLSLELTPRQAHDLAGLVIAGGDAFTGELARRWLDLAGPGGTAVATEYGPTEITVGNSGEVVDDPDPHGLIPLGRPIPHTTMYVLDELLEPVPAGVPGEVCVGGDGVAYGYLGEPARTAERFLPDPYGAPGSRLYRTGDRAAWTDSGDLEFLGRTDHQLKIRGYRVEAGEVRQALRRIPGVADAVVAAVGRPARLAAFLVAADPAPESAPDPARVRARLSRELPDYMVPSDVVVVDALPLTANGKVDRGALQALLPGRAGRGGGPAPRPSPSGAGAGAGDRDVRDAPDTRDISKPRETGERSTVNENPAEHDASSSEPLHQVVLNHEEQYSLWPADREPPPGWRAEGFTGTRQDCLTRISEVWRDLRPLSVRRTTGS</sequence>
<dbReference type="InterPro" id="IPR005153">
    <property type="entry name" value="MbtH-like_dom"/>
</dbReference>
<evidence type="ECO:0000256" key="1">
    <source>
        <dbReference type="ARBA" id="ARBA00022450"/>
    </source>
</evidence>
<dbReference type="Pfam" id="PF03621">
    <property type="entry name" value="MbtH"/>
    <property type="match status" value="1"/>
</dbReference>
<dbReference type="InterPro" id="IPR000873">
    <property type="entry name" value="AMP-dep_synth/lig_dom"/>
</dbReference>
<dbReference type="Pfam" id="PF13193">
    <property type="entry name" value="AMP-binding_C"/>
    <property type="match status" value="1"/>
</dbReference>
<reference evidence="5 6" key="1">
    <citation type="submission" date="2016-10" db="EMBL/GenBank/DDBJ databases">
        <authorList>
            <person name="de Groot N.N."/>
        </authorList>
    </citation>
    <scope>NUCLEOTIDE SEQUENCE [LARGE SCALE GENOMIC DNA]</scope>
    <source>
        <strain evidence="5 6">CGMCC 4.5739</strain>
    </source>
</reference>
<dbReference type="Gene3D" id="3.30.300.30">
    <property type="match status" value="1"/>
</dbReference>
<dbReference type="InterPro" id="IPR020845">
    <property type="entry name" value="AMP-binding_CS"/>
</dbReference>
<dbReference type="CDD" id="cd05930">
    <property type="entry name" value="A_NRPS"/>
    <property type="match status" value="1"/>
</dbReference>
<feature type="compositionally biased region" description="Basic and acidic residues" evidence="3">
    <location>
        <begin position="744"/>
        <end position="765"/>
    </location>
</feature>
<dbReference type="InterPro" id="IPR045851">
    <property type="entry name" value="AMP-bd_C_sf"/>
</dbReference>
<dbReference type="InterPro" id="IPR010071">
    <property type="entry name" value="AA_adenyl_dom"/>
</dbReference>
<dbReference type="SUPFAM" id="SSF160582">
    <property type="entry name" value="MbtH-like"/>
    <property type="match status" value="1"/>
</dbReference>
<dbReference type="InterPro" id="IPR042099">
    <property type="entry name" value="ANL_N_sf"/>
</dbReference>
<dbReference type="GO" id="GO:0009239">
    <property type="term" value="P:enterobactin biosynthetic process"/>
    <property type="evidence" value="ECO:0007669"/>
    <property type="project" value="TreeGrafter"/>
</dbReference>
<proteinExistence type="predicted"/>
<accession>A0A1I1KJ82</accession>
<protein>
    <submittedName>
        <fullName evidence="5">Amino acid adenylation domain-containing protein</fullName>
    </submittedName>
</protein>
<dbReference type="EMBL" id="FOLM01000004">
    <property type="protein sequence ID" value="SFC58193.1"/>
    <property type="molecule type" value="Genomic_DNA"/>
</dbReference>
<dbReference type="InterPro" id="IPR038020">
    <property type="entry name" value="MbtH-like_sf"/>
</dbReference>
<feature type="region of interest" description="Disordered" evidence="3">
    <location>
        <begin position="92"/>
        <end position="145"/>
    </location>
</feature>
<dbReference type="NCBIfam" id="TIGR01733">
    <property type="entry name" value="AA-adenyl-dom"/>
    <property type="match status" value="1"/>
</dbReference>
<dbReference type="PANTHER" id="PTHR45527">
    <property type="entry name" value="NONRIBOSOMAL PEPTIDE SYNTHETASE"/>
    <property type="match status" value="1"/>
</dbReference>
<dbReference type="STRING" id="910347.SAMN05421773_104168"/>
<dbReference type="RefSeq" id="WP_093838443.1">
    <property type="nucleotide sequence ID" value="NZ_FOLM01000004.1"/>
</dbReference>
<dbReference type="GO" id="GO:0043041">
    <property type="term" value="P:amino acid activation for nonribosomal peptide biosynthetic process"/>
    <property type="evidence" value="ECO:0007669"/>
    <property type="project" value="TreeGrafter"/>
</dbReference>
<dbReference type="GO" id="GO:0009366">
    <property type="term" value="C:enterobactin synthetase complex"/>
    <property type="evidence" value="ECO:0007669"/>
    <property type="project" value="TreeGrafter"/>
</dbReference>